<evidence type="ECO:0000313" key="13">
    <source>
        <dbReference type="Proteomes" id="UP000219252"/>
    </source>
</evidence>
<dbReference type="NCBIfam" id="TIGR02473">
    <property type="entry name" value="flagell_FliJ"/>
    <property type="match status" value="1"/>
</dbReference>
<keyword evidence="12" id="KW-0282">Flagellum</keyword>
<evidence type="ECO:0000256" key="1">
    <source>
        <dbReference type="ARBA" id="ARBA00004413"/>
    </source>
</evidence>
<evidence type="ECO:0000256" key="5">
    <source>
        <dbReference type="ARBA" id="ARBA00022475"/>
    </source>
</evidence>
<comment type="subcellular location">
    <subcellularLocation>
        <location evidence="1">Cell membrane</location>
        <topology evidence="1">Peripheral membrane protein</topology>
        <orientation evidence="1">Cytoplasmic side</orientation>
    </subcellularLocation>
</comment>
<dbReference type="GO" id="GO:0071973">
    <property type="term" value="P:bacterial-type flagellum-dependent cell motility"/>
    <property type="evidence" value="ECO:0007669"/>
    <property type="project" value="InterPro"/>
</dbReference>
<keyword evidence="5" id="KW-1003">Cell membrane</keyword>
<evidence type="ECO:0000256" key="9">
    <source>
        <dbReference type="ARBA" id="ARBA00023136"/>
    </source>
</evidence>
<dbReference type="GO" id="GO:0005886">
    <property type="term" value="C:plasma membrane"/>
    <property type="evidence" value="ECO:0007669"/>
    <property type="project" value="UniProtKB-SubCell"/>
</dbReference>
<evidence type="ECO:0000313" key="12">
    <source>
        <dbReference type="EMBL" id="SOC35527.1"/>
    </source>
</evidence>
<dbReference type="InterPro" id="IPR012823">
    <property type="entry name" value="Flagell_FliJ"/>
</dbReference>
<dbReference type="OrthoDB" id="2968361at2"/>
<dbReference type="Gene3D" id="1.10.287.1700">
    <property type="match status" value="1"/>
</dbReference>
<keyword evidence="12" id="KW-0966">Cell projection</keyword>
<name>A0A285U1E0_9BACL</name>
<gene>
    <name evidence="12" type="ORF">SAMN05877842_101472</name>
</gene>
<keyword evidence="8" id="KW-0653">Protein transport</keyword>
<evidence type="ECO:0000256" key="8">
    <source>
        <dbReference type="ARBA" id="ARBA00022927"/>
    </source>
</evidence>
<evidence type="ECO:0000256" key="7">
    <source>
        <dbReference type="ARBA" id="ARBA00022795"/>
    </source>
</evidence>
<organism evidence="12 13">
    <name type="scientific">Ureibacillus acetophenoni</name>
    <dbReference type="NCBI Taxonomy" id="614649"/>
    <lineage>
        <taxon>Bacteria</taxon>
        <taxon>Bacillati</taxon>
        <taxon>Bacillota</taxon>
        <taxon>Bacilli</taxon>
        <taxon>Bacillales</taxon>
        <taxon>Caryophanaceae</taxon>
        <taxon>Ureibacillus</taxon>
    </lineage>
</organism>
<evidence type="ECO:0000256" key="4">
    <source>
        <dbReference type="ARBA" id="ARBA00022448"/>
    </source>
</evidence>
<evidence type="ECO:0000256" key="3">
    <source>
        <dbReference type="ARBA" id="ARBA00020392"/>
    </source>
</evidence>
<dbReference type="RefSeq" id="WP_097148009.1">
    <property type="nucleotide sequence ID" value="NZ_OBQC01000001.1"/>
</dbReference>
<keyword evidence="11" id="KW-0175">Coiled coil</keyword>
<evidence type="ECO:0000256" key="10">
    <source>
        <dbReference type="ARBA" id="ARBA00023225"/>
    </source>
</evidence>
<dbReference type="AlphaFoldDB" id="A0A285U1E0"/>
<proteinExistence type="inferred from homology"/>
<dbReference type="Pfam" id="PF02050">
    <property type="entry name" value="FliJ"/>
    <property type="match status" value="1"/>
</dbReference>
<dbReference type="EMBL" id="OBQC01000001">
    <property type="protein sequence ID" value="SOC35527.1"/>
    <property type="molecule type" value="Genomic_DNA"/>
</dbReference>
<dbReference type="Proteomes" id="UP000219252">
    <property type="component" value="Unassembled WGS sequence"/>
</dbReference>
<dbReference type="GO" id="GO:0044781">
    <property type="term" value="P:bacterial-type flagellum organization"/>
    <property type="evidence" value="ECO:0007669"/>
    <property type="project" value="UniProtKB-KW"/>
</dbReference>
<keyword evidence="10" id="KW-1006">Bacterial flagellum protein export</keyword>
<dbReference type="GO" id="GO:0009288">
    <property type="term" value="C:bacterial-type flagellum"/>
    <property type="evidence" value="ECO:0007669"/>
    <property type="project" value="InterPro"/>
</dbReference>
<dbReference type="GO" id="GO:0015031">
    <property type="term" value="P:protein transport"/>
    <property type="evidence" value="ECO:0007669"/>
    <property type="project" value="UniProtKB-KW"/>
</dbReference>
<feature type="coiled-coil region" evidence="11">
    <location>
        <begin position="74"/>
        <end position="101"/>
    </location>
</feature>
<keyword evidence="4" id="KW-0813">Transport</keyword>
<keyword evidence="12" id="KW-0969">Cilium</keyword>
<dbReference type="InterPro" id="IPR053716">
    <property type="entry name" value="Flag_assembly_chemotaxis_eff"/>
</dbReference>
<sequence>MLQYKYRFEKILTIREQEKQQSEMAYKESVQAFEQVATKLYELLKKKEDLLNDQAEKLKTGSTIHEIHHFASFIDSLEKSINDVQQKVMQARTKMNWHEQKLVEKSLEVRKFEKMREKDFESFKEEQDKVEMLMLDELSSIMYSKREVR</sequence>
<evidence type="ECO:0000256" key="6">
    <source>
        <dbReference type="ARBA" id="ARBA00022500"/>
    </source>
</evidence>
<accession>A0A285U1E0</accession>
<keyword evidence="9" id="KW-0472">Membrane</keyword>
<evidence type="ECO:0000256" key="11">
    <source>
        <dbReference type="SAM" id="Coils"/>
    </source>
</evidence>
<keyword evidence="13" id="KW-1185">Reference proteome</keyword>
<evidence type="ECO:0000256" key="2">
    <source>
        <dbReference type="ARBA" id="ARBA00010004"/>
    </source>
</evidence>
<keyword evidence="7" id="KW-1005">Bacterial flagellum biogenesis</keyword>
<protein>
    <recommendedName>
        <fullName evidence="3">Flagellar FliJ protein</fullName>
    </recommendedName>
</protein>
<comment type="similarity">
    <text evidence="2">Belongs to the FliJ family.</text>
</comment>
<dbReference type="GO" id="GO:0006935">
    <property type="term" value="P:chemotaxis"/>
    <property type="evidence" value="ECO:0007669"/>
    <property type="project" value="UniProtKB-KW"/>
</dbReference>
<keyword evidence="6" id="KW-0145">Chemotaxis</keyword>
<reference evidence="13" key="1">
    <citation type="submission" date="2017-08" db="EMBL/GenBank/DDBJ databases">
        <authorList>
            <person name="Varghese N."/>
            <person name="Submissions S."/>
        </authorList>
    </citation>
    <scope>NUCLEOTIDE SEQUENCE [LARGE SCALE GENOMIC DNA]</scope>
    <source>
        <strain evidence="13">JC23</strain>
    </source>
</reference>